<evidence type="ECO:0000313" key="1">
    <source>
        <dbReference type="EMBL" id="RZF61166.1"/>
    </source>
</evidence>
<proteinExistence type="predicted"/>
<name>A0A4Q6XXE0_9SPHN</name>
<organism evidence="1 2">
    <name type="scientific">Sphingomonas populi</name>
    <dbReference type="NCBI Taxonomy" id="2484750"/>
    <lineage>
        <taxon>Bacteria</taxon>
        <taxon>Pseudomonadati</taxon>
        <taxon>Pseudomonadota</taxon>
        <taxon>Alphaproteobacteria</taxon>
        <taxon>Sphingomonadales</taxon>
        <taxon>Sphingomonadaceae</taxon>
        <taxon>Sphingomonas</taxon>
    </lineage>
</organism>
<dbReference type="RefSeq" id="WP_130159756.1">
    <property type="nucleotide sequence ID" value="NZ_SGIS01000037.1"/>
</dbReference>
<comment type="caution">
    <text evidence="1">The sequence shown here is derived from an EMBL/GenBank/DDBJ whole genome shotgun (WGS) entry which is preliminary data.</text>
</comment>
<dbReference type="EMBL" id="SGIS01000037">
    <property type="protein sequence ID" value="RZF61166.1"/>
    <property type="molecule type" value="Genomic_DNA"/>
</dbReference>
<protein>
    <submittedName>
        <fullName evidence="1">Uncharacterized protein</fullName>
    </submittedName>
</protein>
<evidence type="ECO:0000313" key="2">
    <source>
        <dbReference type="Proteomes" id="UP000292085"/>
    </source>
</evidence>
<sequence>MAETKTLNERLTAIVTEGDAAWFAAHPDNRVRMRNAVAGEFSEEIGTAPVGMTWRCIIVEAQPGVRMRQPVALPMGVSNDMSDHQLFALFMQAAPPQAKRMIDQLRAAKLSGVSKPVG</sequence>
<dbReference type="Proteomes" id="UP000292085">
    <property type="component" value="Unassembled WGS sequence"/>
</dbReference>
<reference evidence="1 2" key="1">
    <citation type="submission" date="2019-02" db="EMBL/GenBank/DDBJ databases">
        <authorList>
            <person name="Li Y."/>
        </authorList>
    </citation>
    <scope>NUCLEOTIDE SEQUENCE [LARGE SCALE GENOMIC DNA]</scope>
    <source>
        <strain evidence="1 2">3-7</strain>
    </source>
</reference>
<dbReference type="OrthoDB" id="7188865at2"/>
<accession>A0A4Q6XXE0</accession>
<dbReference type="AlphaFoldDB" id="A0A4Q6XXE0"/>
<gene>
    <name evidence="1" type="ORF">EWE75_19380</name>
</gene>
<keyword evidence="2" id="KW-1185">Reference proteome</keyword>